<dbReference type="PROSITE" id="PS50102">
    <property type="entry name" value="RRM"/>
    <property type="match status" value="4"/>
</dbReference>
<dbReference type="SMART" id="SM00360">
    <property type="entry name" value="RRM"/>
    <property type="match status" value="4"/>
</dbReference>
<dbReference type="Pfam" id="PF00658">
    <property type="entry name" value="MLLE"/>
    <property type="match status" value="1"/>
</dbReference>
<dbReference type="Gene3D" id="3.30.70.330">
    <property type="match status" value="4"/>
</dbReference>
<dbReference type="InterPro" id="IPR012677">
    <property type="entry name" value="Nucleotide-bd_a/b_plait_sf"/>
</dbReference>
<evidence type="ECO:0000259" key="8">
    <source>
        <dbReference type="PROSITE" id="PS51309"/>
    </source>
</evidence>
<feature type="region of interest" description="Disordered" evidence="6">
    <location>
        <begin position="244"/>
        <end position="267"/>
    </location>
</feature>
<dbReference type="InterPro" id="IPR035979">
    <property type="entry name" value="RBD_domain_sf"/>
</dbReference>
<comment type="function">
    <text evidence="5">Binds the poly(A) tail of mRNA.</text>
</comment>
<dbReference type="InterPro" id="IPR034364">
    <property type="entry name" value="PABP_RRM1"/>
</dbReference>
<evidence type="ECO:0000313" key="10">
    <source>
        <dbReference type="Proteomes" id="UP001642484"/>
    </source>
</evidence>
<evidence type="ECO:0000256" key="6">
    <source>
        <dbReference type="SAM" id="MobiDB-lite"/>
    </source>
</evidence>
<feature type="domain" description="PABC" evidence="8">
    <location>
        <begin position="563"/>
        <end position="640"/>
    </location>
</feature>
<evidence type="ECO:0000259" key="7">
    <source>
        <dbReference type="PROSITE" id="PS50102"/>
    </source>
</evidence>
<gene>
    <name evidence="9" type="ORF">CCMP2556_LOCUS31696</name>
</gene>
<feature type="region of interest" description="Disordered" evidence="6">
    <location>
        <begin position="507"/>
        <end position="564"/>
    </location>
</feature>
<keyword evidence="2" id="KW-0677">Repeat</keyword>
<evidence type="ECO:0000256" key="4">
    <source>
        <dbReference type="PROSITE-ProRule" id="PRU00176"/>
    </source>
</evidence>
<dbReference type="SMART" id="SM00517">
    <property type="entry name" value="PolyA"/>
    <property type="match status" value="1"/>
</dbReference>
<dbReference type="InterPro" id="IPR006515">
    <property type="entry name" value="PABP_1234"/>
</dbReference>
<keyword evidence="5" id="KW-0963">Cytoplasm</keyword>
<keyword evidence="3 4" id="KW-0694">RNA-binding</keyword>
<evidence type="ECO:0000256" key="5">
    <source>
        <dbReference type="RuleBase" id="RU362004"/>
    </source>
</evidence>
<dbReference type="PROSITE" id="PS51309">
    <property type="entry name" value="PABC"/>
    <property type="match status" value="1"/>
</dbReference>
<dbReference type="SUPFAM" id="SSF54928">
    <property type="entry name" value="RNA-binding domain, RBD"/>
    <property type="match status" value="3"/>
</dbReference>
<dbReference type="Proteomes" id="UP001642484">
    <property type="component" value="Unassembled WGS sequence"/>
</dbReference>
<sequence length="683" mass="74124">MAGVPQFASLYVGDLHPDVTEAMLYEIFNSVGPVASIRVCRDSVSRKSLGYGYVNFHSVSDAERALDTLNYSAIKGRACRIMWSQRDPSLRKSGLGNVFVRNLDRNIDNKALYDTFSLFGNILSCKVSTGPDGKSRGYGFVHYETEEAAKQAIERVDGMQIGEKTVGVGGFTKRSERETPAMNTFTNVYIKNFPTDWDEDSIKTEFGKCGKITSSHFSSDNKGRKFAFLNFETHEEAKKAIEEMHQKDFRSDEQKEADKEKEEEEKDRADKSCLLYVARAQSKSERMLELKEKMPAREPAGRSQGVNLYIKNLDEQTDDDSLRGLFESFGNITSVCAMKELNGKCKGFGFVCFSSPDEATKAVTEMHLKVVKGKPLYVGLAEKREVRAERLRQRYSPSGVGKGKGKGKGGMGNQMYGNPMGGMGGGMGGCNPPMMGMGGMGKGMMQGQNAGMMMGGQKGKGGMPNMPMNPQMMGMGAMGKGMPNMNMGGAMGKGGMQMPMPMAMPGTDGCDGTYGTNGHDAAPDAADADDGEPGVDFAWGNQAGMPSQGPAAQTPPAGNSGGGQQLTAAALAAAPPPVQKQMIGERLFPAISKHQPELAGKITGMMLEMDNSELLILLDSEHQLKAKVDEAMRVLEQAKCLGQRVLSRAPHRAQTRWMRLGRRFFGSFFGGSTEAKNTNTSHR</sequence>
<dbReference type="CDD" id="cd12379">
    <property type="entry name" value="RRM2_I_PABPs"/>
    <property type="match status" value="1"/>
</dbReference>
<evidence type="ECO:0000256" key="2">
    <source>
        <dbReference type="ARBA" id="ARBA00022737"/>
    </source>
</evidence>
<comment type="caution">
    <text evidence="9">The sequence shown here is derived from an EMBL/GenBank/DDBJ whole genome shotgun (WGS) entry which is preliminary data.</text>
</comment>
<dbReference type="EMBL" id="CAXAMN010021917">
    <property type="protein sequence ID" value="CAK9064488.1"/>
    <property type="molecule type" value="Genomic_DNA"/>
</dbReference>
<accession>A0ABP0NM52</accession>
<feature type="domain" description="RRM" evidence="7">
    <location>
        <begin position="186"/>
        <end position="262"/>
    </location>
</feature>
<dbReference type="CDD" id="cd12381">
    <property type="entry name" value="RRM4_I_PABPs"/>
    <property type="match status" value="1"/>
</dbReference>
<dbReference type="PANTHER" id="PTHR24012">
    <property type="entry name" value="RNA BINDING PROTEIN"/>
    <property type="match status" value="1"/>
</dbReference>
<comment type="subcellular location">
    <subcellularLocation>
        <location evidence="5">Cytoplasm</location>
    </subcellularLocation>
</comment>
<evidence type="ECO:0000256" key="3">
    <source>
        <dbReference type="ARBA" id="ARBA00022884"/>
    </source>
</evidence>
<feature type="domain" description="RRM" evidence="7">
    <location>
        <begin position="8"/>
        <end position="86"/>
    </location>
</feature>
<comment type="similarity">
    <text evidence="1 5">Belongs to the polyadenylate-binding protein type-1 family.</text>
</comment>
<name>A0ABP0NM52_9DINO</name>
<dbReference type="InterPro" id="IPR036053">
    <property type="entry name" value="PABP-dom"/>
</dbReference>
<dbReference type="Gene3D" id="1.10.1900.10">
    <property type="entry name" value="c-terminal domain of poly(a) binding protein"/>
    <property type="match status" value="1"/>
</dbReference>
<organism evidence="9 10">
    <name type="scientific">Durusdinium trenchii</name>
    <dbReference type="NCBI Taxonomy" id="1381693"/>
    <lineage>
        <taxon>Eukaryota</taxon>
        <taxon>Sar</taxon>
        <taxon>Alveolata</taxon>
        <taxon>Dinophyceae</taxon>
        <taxon>Suessiales</taxon>
        <taxon>Symbiodiniaceae</taxon>
        <taxon>Durusdinium</taxon>
    </lineage>
</organism>
<dbReference type="CDD" id="cd12378">
    <property type="entry name" value="RRM1_I_PABPs"/>
    <property type="match status" value="1"/>
</dbReference>
<reference evidence="9 10" key="1">
    <citation type="submission" date="2024-02" db="EMBL/GenBank/DDBJ databases">
        <authorList>
            <person name="Chen Y."/>
            <person name="Shah S."/>
            <person name="Dougan E. K."/>
            <person name="Thang M."/>
            <person name="Chan C."/>
        </authorList>
    </citation>
    <scope>NUCLEOTIDE SEQUENCE [LARGE SCALE GENOMIC DNA]</scope>
</reference>
<evidence type="ECO:0000256" key="1">
    <source>
        <dbReference type="ARBA" id="ARBA00008557"/>
    </source>
</evidence>
<evidence type="ECO:0000313" key="9">
    <source>
        <dbReference type="EMBL" id="CAK9064488.1"/>
    </source>
</evidence>
<proteinExistence type="inferred from homology"/>
<feature type="domain" description="RRM" evidence="7">
    <location>
        <begin position="306"/>
        <end position="383"/>
    </location>
</feature>
<dbReference type="InterPro" id="IPR002004">
    <property type="entry name" value="PABP_HYD_C"/>
</dbReference>
<feature type="domain" description="RRM" evidence="7">
    <location>
        <begin position="96"/>
        <end position="173"/>
    </location>
</feature>
<keyword evidence="10" id="KW-1185">Reference proteome</keyword>
<dbReference type="InterPro" id="IPR045305">
    <property type="entry name" value="RRM2_I_PABPs"/>
</dbReference>
<dbReference type="InterPro" id="IPR000504">
    <property type="entry name" value="RRM_dom"/>
</dbReference>
<dbReference type="SUPFAM" id="SSF63570">
    <property type="entry name" value="PABC (PABP) domain"/>
    <property type="match status" value="1"/>
</dbReference>
<dbReference type="NCBIfam" id="TIGR01628">
    <property type="entry name" value="PABP-1234"/>
    <property type="match status" value="1"/>
</dbReference>
<protein>
    <recommendedName>
        <fullName evidence="5">Polyadenylate-binding protein</fullName>
        <shortName evidence="5">PABP</shortName>
    </recommendedName>
</protein>
<dbReference type="Pfam" id="PF00076">
    <property type="entry name" value="RRM_1"/>
    <property type="match status" value="4"/>
</dbReference>